<organism evidence="2 3">
    <name type="scientific">Natronorubrum thiooxidans</name>
    <dbReference type="NCBI Taxonomy" id="308853"/>
    <lineage>
        <taxon>Archaea</taxon>
        <taxon>Methanobacteriati</taxon>
        <taxon>Methanobacteriota</taxon>
        <taxon>Stenosarchaea group</taxon>
        <taxon>Halobacteria</taxon>
        <taxon>Halobacteriales</taxon>
        <taxon>Natrialbaceae</taxon>
        <taxon>Natronorubrum</taxon>
    </lineage>
</organism>
<gene>
    <name evidence="2" type="ORF">SAMN05421752_13711</name>
</gene>
<evidence type="ECO:0000313" key="2">
    <source>
        <dbReference type="EMBL" id="SIS21563.1"/>
    </source>
</evidence>
<accession>A0A1N7H9V9</accession>
<proteinExistence type="predicted"/>
<evidence type="ECO:0000256" key="1">
    <source>
        <dbReference type="SAM" id="MobiDB-lite"/>
    </source>
</evidence>
<feature type="region of interest" description="Disordered" evidence="1">
    <location>
        <begin position="164"/>
        <end position="185"/>
    </location>
</feature>
<dbReference type="InterPro" id="IPR036866">
    <property type="entry name" value="RibonucZ/Hydroxyglut_hydro"/>
</dbReference>
<dbReference type="STRING" id="308853.SAMN05421752_13711"/>
<feature type="compositionally biased region" description="Acidic residues" evidence="1">
    <location>
        <begin position="68"/>
        <end position="91"/>
    </location>
</feature>
<dbReference type="PANTHER" id="PTHR30619:SF1">
    <property type="entry name" value="RECOMBINATION PROTEIN 2"/>
    <property type="match status" value="1"/>
</dbReference>
<dbReference type="PANTHER" id="PTHR30619">
    <property type="entry name" value="DNA INTERNALIZATION/COMPETENCE PROTEIN COMEC/REC2"/>
    <property type="match status" value="1"/>
</dbReference>
<keyword evidence="3" id="KW-1185">Reference proteome</keyword>
<protein>
    <submittedName>
        <fullName evidence="2">Competence protein ComEC</fullName>
    </submittedName>
</protein>
<dbReference type="Gene3D" id="3.60.15.10">
    <property type="entry name" value="Ribonuclease Z/Hydroxyacylglutathione hydrolase-like"/>
    <property type="match status" value="1"/>
</dbReference>
<name>A0A1N7H9V9_9EURY</name>
<feature type="region of interest" description="Disordered" evidence="1">
    <location>
        <begin position="61"/>
        <end position="91"/>
    </location>
</feature>
<dbReference type="Proteomes" id="UP000185936">
    <property type="component" value="Unassembled WGS sequence"/>
</dbReference>
<reference evidence="3" key="1">
    <citation type="submission" date="2017-01" db="EMBL/GenBank/DDBJ databases">
        <authorList>
            <person name="Varghese N."/>
            <person name="Submissions S."/>
        </authorList>
    </citation>
    <scope>NUCLEOTIDE SEQUENCE [LARGE SCALE GENOMIC DNA]</scope>
    <source>
        <strain evidence="3">type strain: HArc-</strain>
    </source>
</reference>
<dbReference type="InterPro" id="IPR052159">
    <property type="entry name" value="Competence_DNA_uptake"/>
</dbReference>
<dbReference type="AlphaFoldDB" id="A0A1N7H9V9"/>
<sequence length="185" mass="20045">MYDVSSPVTVSMKRLLLVILVAAMIVLAGCTDGTGTDNGEPTVETDDDIEDVDRTELKTILQPRGDETDLEETNETEDDEPDSGDDPDVDGELEIHHIDVGYADATLLIEPSGETMLIDSGDWPQAGVDVLNPPEGDSRSDLHDNSVALSIEFDKFSYLTTGDSEAAAEQRMVDEHGDQLEANAY</sequence>
<dbReference type="EMBL" id="FTNR01000037">
    <property type="protein sequence ID" value="SIS21563.1"/>
    <property type="molecule type" value="Genomic_DNA"/>
</dbReference>
<evidence type="ECO:0000313" key="3">
    <source>
        <dbReference type="Proteomes" id="UP000185936"/>
    </source>
</evidence>